<accession>A0A426WX98</accession>
<evidence type="ECO:0000256" key="1">
    <source>
        <dbReference type="SAM" id="MobiDB-lite"/>
    </source>
</evidence>
<feature type="compositionally biased region" description="Basic and acidic residues" evidence="1">
    <location>
        <begin position="144"/>
        <end position="159"/>
    </location>
</feature>
<evidence type="ECO:0000313" key="2">
    <source>
        <dbReference type="EMBL" id="RRT31828.1"/>
    </source>
</evidence>
<feature type="compositionally biased region" description="Basic residues" evidence="1">
    <location>
        <begin position="169"/>
        <end position="183"/>
    </location>
</feature>
<sequence length="310" mass="33377">MVMEIMTTRRGSGFRRATGSGEEEEVGARQAAGSDEGWLRLRCAAVAGSGGALLCVDGEEEGVGGNSKAEEAAGKNGKQRLMTCGSGGRVAGGCEKEVAVVGCSGCSGRWQGWQGWPAVMKRRGGTTVASGGRSSRGRGSSGGKDGRGEGCGSRVERNRAAIVRQGRQRERRRQQRQGKRRQRPAAGGDEAVEEEGGCARVEQRPRRVWLRLRLWLRRKEEGSDSPARVAVVGEKKTGWMGVAVSTTEAQMRCGSRKRRRCHCAPTGKKELAAATKQRRQRGRMAGSGLRRVAATAGEEQGRRGKARKRW</sequence>
<evidence type="ECO:0000313" key="3">
    <source>
        <dbReference type="Proteomes" id="UP000287651"/>
    </source>
</evidence>
<feature type="region of interest" description="Disordered" evidence="1">
    <location>
        <begin position="264"/>
        <end position="310"/>
    </location>
</feature>
<organism evidence="2 3">
    <name type="scientific">Ensete ventricosum</name>
    <name type="common">Abyssinian banana</name>
    <name type="synonym">Musa ensete</name>
    <dbReference type="NCBI Taxonomy" id="4639"/>
    <lineage>
        <taxon>Eukaryota</taxon>
        <taxon>Viridiplantae</taxon>
        <taxon>Streptophyta</taxon>
        <taxon>Embryophyta</taxon>
        <taxon>Tracheophyta</taxon>
        <taxon>Spermatophyta</taxon>
        <taxon>Magnoliopsida</taxon>
        <taxon>Liliopsida</taxon>
        <taxon>Zingiberales</taxon>
        <taxon>Musaceae</taxon>
        <taxon>Ensete</taxon>
    </lineage>
</organism>
<dbReference type="EMBL" id="AMZH03035673">
    <property type="protein sequence ID" value="RRT31828.1"/>
    <property type="molecule type" value="Genomic_DNA"/>
</dbReference>
<name>A0A426WX98_ENSVE</name>
<dbReference type="AlphaFoldDB" id="A0A426WX98"/>
<comment type="caution">
    <text evidence="2">The sequence shown here is derived from an EMBL/GenBank/DDBJ whole genome shotgun (WGS) entry which is preliminary data.</text>
</comment>
<reference evidence="2 3" key="1">
    <citation type="journal article" date="2014" name="Agronomy (Basel)">
        <title>A Draft Genome Sequence for Ensete ventricosum, the Drought-Tolerant Tree Against Hunger.</title>
        <authorList>
            <person name="Harrison J."/>
            <person name="Moore K.A."/>
            <person name="Paszkiewicz K."/>
            <person name="Jones T."/>
            <person name="Grant M."/>
            <person name="Ambacheew D."/>
            <person name="Muzemil S."/>
            <person name="Studholme D.J."/>
        </authorList>
    </citation>
    <scope>NUCLEOTIDE SEQUENCE [LARGE SCALE GENOMIC DNA]</scope>
</reference>
<proteinExistence type="predicted"/>
<feature type="region of interest" description="Disordered" evidence="1">
    <location>
        <begin position="117"/>
        <end position="197"/>
    </location>
</feature>
<protein>
    <submittedName>
        <fullName evidence="2">Uncharacterized protein</fullName>
    </submittedName>
</protein>
<dbReference type="Proteomes" id="UP000287651">
    <property type="component" value="Unassembled WGS sequence"/>
</dbReference>
<gene>
    <name evidence="2" type="ORF">B296_00056866</name>
</gene>
<feature type="region of interest" description="Disordered" evidence="1">
    <location>
        <begin position="1"/>
        <end position="31"/>
    </location>
</feature>